<protein>
    <submittedName>
        <fullName evidence="1">Uncharacterized protein</fullName>
    </submittedName>
</protein>
<dbReference type="Proteomes" id="UP000273154">
    <property type="component" value="Chromosome"/>
</dbReference>
<dbReference type="KEGG" id="pcat:Pcatena_14450"/>
<dbReference type="AlphaFoldDB" id="A0A3G9JZL0"/>
<accession>A0A3G9JZL0</accession>
<name>A0A3G9JZL0_9ACTN</name>
<proteinExistence type="predicted"/>
<gene>
    <name evidence="1" type="ORF">Pcatena_14450</name>
</gene>
<sequence length="130" mass="14254">MGLLRAIHRLHAARADLPTPSRPWACDDTFLQGAARREGLGRYERFVREGGDGHVLLLELGAGEMTPGIIMLPFWSMMAKLPDAHLLNINISDGSAPLQLGSKAEAIRADLGRLVATREFAIWDVGAIRR</sequence>
<evidence type="ECO:0000313" key="2">
    <source>
        <dbReference type="Proteomes" id="UP000273154"/>
    </source>
</evidence>
<evidence type="ECO:0000313" key="1">
    <source>
        <dbReference type="EMBL" id="BBH50858.1"/>
    </source>
</evidence>
<keyword evidence="2" id="KW-1185">Reference proteome</keyword>
<dbReference type="EMBL" id="AP019367">
    <property type="protein sequence ID" value="BBH50858.1"/>
    <property type="molecule type" value="Genomic_DNA"/>
</dbReference>
<organism evidence="1 2">
    <name type="scientific">Parolsenella catena</name>
    <dbReference type="NCBI Taxonomy" id="2003188"/>
    <lineage>
        <taxon>Bacteria</taxon>
        <taxon>Bacillati</taxon>
        <taxon>Actinomycetota</taxon>
        <taxon>Coriobacteriia</taxon>
        <taxon>Coriobacteriales</taxon>
        <taxon>Atopobiaceae</taxon>
        <taxon>Parolsenella</taxon>
    </lineage>
</organism>
<reference evidence="2" key="1">
    <citation type="submission" date="2018-11" db="EMBL/GenBank/DDBJ databases">
        <title>Comparative genomics of Parolsenella catena and Libanicoccus massiliensis: Reclassification of Libanicoccus massiliensis as Parolsenella massiliensis comb. nov.</title>
        <authorList>
            <person name="Sakamoto M."/>
            <person name="Ikeyama N."/>
            <person name="Murakami T."/>
            <person name="Mori H."/>
            <person name="Yuki M."/>
            <person name="Ohkuma M."/>
        </authorList>
    </citation>
    <scope>NUCLEOTIDE SEQUENCE [LARGE SCALE GENOMIC DNA]</scope>
    <source>
        <strain evidence="2">JCM 31932</strain>
    </source>
</reference>